<feature type="transmembrane region" description="Helical" evidence="6">
    <location>
        <begin position="286"/>
        <end position="304"/>
    </location>
</feature>
<feature type="transmembrane region" description="Helical" evidence="6">
    <location>
        <begin position="99"/>
        <end position="121"/>
    </location>
</feature>
<dbReference type="PANTHER" id="PTHR33529">
    <property type="entry name" value="SLR0882 PROTEIN-RELATED"/>
    <property type="match status" value="1"/>
</dbReference>
<organism evidence="7 8">
    <name type="scientific">Paenirhodobacter huangdaonensis</name>
    <dbReference type="NCBI Taxonomy" id="2501515"/>
    <lineage>
        <taxon>Bacteria</taxon>
        <taxon>Pseudomonadati</taxon>
        <taxon>Pseudomonadota</taxon>
        <taxon>Alphaproteobacteria</taxon>
        <taxon>Rhodobacterales</taxon>
        <taxon>Rhodobacter group</taxon>
        <taxon>Paenirhodobacter</taxon>
    </lineage>
</organism>
<protein>
    <submittedName>
        <fullName evidence="7">LPS export ABC transporter permease LptG</fullName>
    </submittedName>
</protein>
<name>A0A3S3NC06_9RHOB</name>
<evidence type="ECO:0000313" key="7">
    <source>
        <dbReference type="EMBL" id="RWR53963.1"/>
    </source>
</evidence>
<dbReference type="NCBIfam" id="TIGR04408">
    <property type="entry name" value="LptG_lptG"/>
    <property type="match status" value="1"/>
</dbReference>
<evidence type="ECO:0000256" key="4">
    <source>
        <dbReference type="ARBA" id="ARBA00022989"/>
    </source>
</evidence>
<evidence type="ECO:0000256" key="2">
    <source>
        <dbReference type="ARBA" id="ARBA00022475"/>
    </source>
</evidence>
<keyword evidence="2" id="KW-1003">Cell membrane</keyword>
<evidence type="ECO:0000313" key="8">
    <source>
        <dbReference type="Proteomes" id="UP000288071"/>
    </source>
</evidence>
<feature type="transmembrane region" description="Helical" evidence="6">
    <location>
        <begin position="342"/>
        <end position="364"/>
    </location>
</feature>
<evidence type="ECO:0000256" key="1">
    <source>
        <dbReference type="ARBA" id="ARBA00004651"/>
    </source>
</evidence>
<dbReference type="InterPro" id="IPR005495">
    <property type="entry name" value="LptG/LptF_permease"/>
</dbReference>
<gene>
    <name evidence="7" type="primary">lptG</name>
    <name evidence="7" type="ORF">EOW66_04935</name>
</gene>
<comment type="caution">
    <text evidence="7">The sequence shown here is derived from an EMBL/GenBank/DDBJ whole genome shotgun (WGS) entry which is preliminary data.</text>
</comment>
<feature type="transmembrane region" description="Helical" evidence="6">
    <location>
        <begin position="316"/>
        <end position="336"/>
    </location>
</feature>
<dbReference type="EMBL" id="SAVA01000002">
    <property type="protein sequence ID" value="RWR53963.1"/>
    <property type="molecule type" value="Genomic_DNA"/>
</dbReference>
<sequence>MTLSLYIARRFLRAFLMVAATFWGILFLIEMVEKIRSFSAAKVGLAQAALLAGLSVPASLYTILPLVMILAAVALFLGLARSSELVVIRASGRSALRMLAAPVVVALLLGVLTVAIGNPIVSATSKRYEELAGRYRATGVQAVSIGQEGVWMRQGMGGDSAGEQAVIRAARANLDATRLYDVTFLIVDPERGPVRRIDAEEAVLTRGAWELSKVKDWPLGSSTNPERDATRADRLSLPSDLTAERIRDSFGTPSTVPIWQLPGFIRGLENAGFSARRHLVWFEMELAQPLVMAAMVLIAAGFTMRHSRLGRTGVMVLLALAAGLGVFFLRNVAQVLGDNGQIPVALAAWAPPAIALMLALALILQEEDG</sequence>
<comment type="subcellular location">
    <subcellularLocation>
        <location evidence="1">Cell membrane</location>
        <topology evidence="1">Multi-pass membrane protein</topology>
    </subcellularLocation>
</comment>
<dbReference type="Proteomes" id="UP000288071">
    <property type="component" value="Unassembled WGS sequence"/>
</dbReference>
<dbReference type="InterPro" id="IPR030923">
    <property type="entry name" value="LptG"/>
</dbReference>
<dbReference type="GO" id="GO:0055085">
    <property type="term" value="P:transmembrane transport"/>
    <property type="evidence" value="ECO:0007669"/>
    <property type="project" value="InterPro"/>
</dbReference>
<reference evidence="7 8" key="1">
    <citation type="submission" date="2019-01" db="EMBL/GenBank/DDBJ databases">
        <title>Sinorhodobacter populi sp. nov. isolated from the symptomatic bark tissue of Populus euramericana canker.</title>
        <authorList>
            <person name="Xu G."/>
        </authorList>
    </citation>
    <scope>NUCLEOTIDE SEQUENCE [LARGE SCALE GENOMIC DNA]</scope>
    <source>
        <strain evidence="7 8">CGMCC 1.12963</strain>
    </source>
</reference>
<evidence type="ECO:0000256" key="6">
    <source>
        <dbReference type="SAM" id="Phobius"/>
    </source>
</evidence>
<keyword evidence="8" id="KW-1185">Reference proteome</keyword>
<accession>A0A3S3NC06</accession>
<keyword evidence="4 6" id="KW-1133">Transmembrane helix</keyword>
<dbReference type="AlphaFoldDB" id="A0A3S3NC06"/>
<dbReference type="GO" id="GO:0043190">
    <property type="term" value="C:ATP-binding cassette (ABC) transporter complex"/>
    <property type="evidence" value="ECO:0007669"/>
    <property type="project" value="InterPro"/>
</dbReference>
<evidence type="ECO:0000256" key="3">
    <source>
        <dbReference type="ARBA" id="ARBA00022692"/>
    </source>
</evidence>
<keyword evidence="3 6" id="KW-0812">Transmembrane</keyword>
<proteinExistence type="predicted"/>
<dbReference type="Pfam" id="PF03739">
    <property type="entry name" value="LptF_LptG"/>
    <property type="match status" value="1"/>
</dbReference>
<dbReference type="GO" id="GO:0015920">
    <property type="term" value="P:lipopolysaccharide transport"/>
    <property type="evidence" value="ECO:0007669"/>
    <property type="project" value="TreeGrafter"/>
</dbReference>
<reference evidence="8" key="2">
    <citation type="submission" date="2019-01" db="EMBL/GenBank/DDBJ databases">
        <title>Sinorhodobacter populi sp. nov. isolated from the symptomatic bark tissue of Populus euramericana canker.</title>
        <authorList>
            <person name="Li Y."/>
        </authorList>
    </citation>
    <scope>NUCLEOTIDE SEQUENCE [LARGE SCALE GENOMIC DNA]</scope>
    <source>
        <strain evidence="8">CGMCC 1.12963</strain>
    </source>
</reference>
<keyword evidence="5 6" id="KW-0472">Membrane</keyword>
<feature type="transmembrane region" description="Helical" evidence="6">
    <location>
        <begin position="12"/>
        <end position="29"/>
    </location>
</feature>
<evidence type="ECO:0000256" key="5">
    <source>
        <dbReference type="ARBA" id="ARBA00023136"/>
    </source>
</evidence>
<dbReference type="RefSeq" id="WP_113899341.1">
    <property type="nucleotide sequence ID" value="NZ_JBHSOM010000016.1"/>
</dbReference>
<feature type="transmembrane region" description="Helical" evidence="6">
    <location>
        <begin position="58"/>
        <end position="79"/>
    </location>
</feature>
<dbReference type="PANTHER" id="PTHR33529:SF2">
    <property type="entry name" value="LIPOPOLYSACCHARIDE EXPORT SYSTEM PERMEASE PROTEIN LPTG"/>
    <property type="match status" value="1"/>
</dbReference>